<gene>
    <name evidence="9" type="ORF">B5V51_8617</name>
</gene>
<keyword evidence="3 6" id="KW-0285">Flavoprotein</keyword>
<name>A0A2A4K9G4_HELVI</name>
<feature type="binding site" evidence="5">
    <location>
        <position position="287"/>
    </location>
    <ligand>
        <name>FAD</name>
        <dbReference type="ChEBI" id="CHEBI:57692"/>
    </ligand>
</feature>
<dbReference type="GO" id="GO:0016614">
    <property type="term" value="F:oxidoreductase activity, acting on CH-OH group of donors"/>
    <property type="evidence" value="ECO:0007669"/>
    <property type="project" value="InterPro"/>
</dbReference>
<dbReference type="Gene3D" id="3.50.50.60">
    <property type="entry name" value="FAD/NAD(P)-binding domain"/>
    <property type="match status" value="1"/>
</dbReference>
<evidence type="ECO:0000313" key="9">
    <source>
        <dbReference type="EMBL" id="PCG80370.1"/>
    </source>
</evidence>
<evidence type="ECO:0000256" key="6">
    <source>
        <dbReference type="RuleBase" id="RU003968"/>
    </source>
</evidence>
<feature type="domain" description="Glucose-methanol-choline oxidoreductase N-terminal" evidence="7">
    <location>
        <begin position="146"/>
        <end position="169"/>
    </location>
</feature>
<evidence type="ECO:0000256" key="3">
    <source>
        <dbReference type="ARBA" id="ARBA00022630"/>
    </source>
</evidence>
<accession>A0A2A4K9G4</accession>
<evidence type="ECO:0000256" key="2">
    <source>
        <dbReference type="ARBA" id="ARBA00010790"/>
    </source>
</evidence>
<evidence type="ECO:0000259" key="7">
    <source>
        <dbReference type="PROSITE" id="PS00623"/>
    </source>
</evidence>
<dbReference type="PROSITE" id="PS00624">
    <property type="entry name" value="GMC_OXRED_2"/>
    <property type="match status" value="1"/>
</dbReference>
<comment type="caution">
    <text evidence="9">The sequence shown here is derived from an EMBL/GenBank/DDBJ whole genome shotgun (WGS) entry which is preliminary data.</text>
</comment>
<dbReference type="SUPFAM" id="SSF51905">
    <property type="entry name" value="FAD/NAD(P)-binding domain"/>
    <property type="match status" value="1"/>
</dbReference>
<keyword evidence="4 5" id="KW-0274">FAD</keyword>
<proteinExistence type="inferred from homology"/>
<evidence type="ECO:0000256" key="5">
    <source>
        <dbReference type="PIRSR" id="PIRSR000137-2"/>
    </source>
</evidence>
<dbReference type="InterPro" id="IPR036188">
    <property type="entry name" value="FAD/NAD-bd_sf"/>
</dbReference>
<protein>
    <recommendedName>
        <fullName evidence="7 8">Glucose-methanol-choline oxidoreductase N-terminal domain-containing protein</fullName>
    </recommendedName>
</protein>
<dbReference type="Pfam" id="PF05199">
    <property type="entry name" value="GMC_oxred_C"/>
    <property type="match status" value="1"/>
</dbReference>
<dbReference type="AlphaFoldDB" id="A0A2A4K9G4"/>
<evidence type="ECO:0000259" key="8">
    <source>
        <dbReference type="PROSITE" id="PS00624"/>
    </source>
</evidence>
<feature type="domain" description="Glucose-methanol-choline oxidoreductase N-terminal" evidence="8">
    <location>
        <begin position="324"/>
        <end position="338"/>
    </location>
</feature>
<dbReference type="InterPro" id="IPR000172">
    <property type="entry name" value="GMC_OxRdtase_N"/>
</dbReference>
<dbReference type="PIRSF" id="PIRSF000137">
    <property type="entry name" value="Alcohol_oxidase"/>
    <property type="match status" value="1"/>
</dbReference>
<sequence length="618" mass="68036">MTCQACSGNILHAASVAEVKVLFPLIRLIQMAVVSLYTMDNASMYPPHATVYGVKTVCLYVTDGQTFDFIIVGAGSAGCVLANRLTEIANWNVLLIEAGDDPPGASIIPGLSVLVSPALPDWNYYTVDDGFSSQALKTKSIQNLRGKMLGGSSGVNFMFYVRGNKMDYQNWVQEGNIGWDWQNVTTYFKKSEKLNDESIMKSKSADLHSTKGYLGVTHPNWDHKTGVYFKAFNENGHNIHLEGNGHDQLGYSASSFTADDIRQNTAIAFLTPIKQRKNLYVLKNTSVRKIIFDKNKRAIGVEVKLPEGEIIKLNTRNEIILSAGAINSPQLLMLSGIGPKNHLKEMNIDLILDSPNVGKNMQDHPLVPVALTGKRKISSILDNIEPLRNLDTFPIPSILGFVALNKSQEYPDYQVTAVPTPTASLLPPLLCSTTFTLKDSSCIALADATQQRGALFALVTHLHPKSRGQIRLKTSNPEDSPLIYSGYYSHQDDLENFAKYIEDYVSVINTSYFRKVKSEIIDLKVSQCADLVFGSHEYWKCYVLNLSSTQYHAIGTCAMGVEGKGVVDERLKLRGVTGLRVVDASVMPSITSGNINAPVIMIAEKAADMIKIDHGIYL</sequence>
<evidence type="ECO:0000256" key="4">
    <source>
        <dbReference type="ARBA" id="ARBA00022827"/>
    </source>
</evidence>
<dbReference type="Gene3D" id="3.30.560.10">
    <property type="entry name" value="Glucose Oxidase, domain 3"/>
    <property type="match status" value="1"/>
</dbReference>
<dbReference type="PANTHER" id="PTHR11552:SF147">
    <property type="entry name" value="CHOLINE DEHYDROGENASE, MITOCHONDRIAL"/>
    <property type="match status" value="1"/>
</dbReference>
<dbReference type="GO" id="GO:0050660">
    <property type="term" value="F:flavin adenine dinucleotide binding"/>
    <property type="evidence" value="ECO:0007669"/>
    <property type="project" value="InterPro"/>
</dbReference>
<comment type="similarity">
    <text evidence="2 6">Belongs to the GMC oxidoreductase family.</text>
</comment>
<dbReference type="Pfam" id="PF00732">
    <property type="entry name" value="GMC_oxred_N"/>
    <property type="match status" value="1"/>
</dbReference>
<dbReference type="InterPro" id="IPR012132">
    <property type="entry name" value="GMC_OxRdtase"/>
</dbReference>
<comment type="cofactor">
    <cofactor evidence="1 5">
        <name>FAD</name>
        <dbReference type="ChEBI" id="CHEBI:57692"/>
    </cofactor>
</comment>
<dbReference type="SUPFAM" id="SSF54373">
    <property type="entry name" value="FAD-linked reductases, C-terminal domain"/>
    <property type="match status" value="1"/>
</dbReference>
<organism evidence="9">
    <name type="scientific">Heliothis virescens</name>
    <name type="common">Tobacco budworm moth</name>
    <dbReference type="NCBI Taxonomy" id="7102"/>
    <lineage>
        <taxon>Eukaryota</taxon>
        <taxon>Metazoa</taxon>
        <taxon>Ecdysozoa</taxon>
        <taxon>Arthropoda</taxon>
        <taxon>Hexapoda</taxon>
        <taxon>Insecta</taxon>
        <taxon>Pterygota</taxon>
        <taxon>Neoptera</taxon>
        <taxon>Endopterygota</taxon>
        <taxon>Lepidoptera</taxon>
        <taxon>Glossata</taxon>
        <taxon>Ditrysia</taxon>
        <taxon>Noctuoidea</taxon>
        <taxon>Noctuidae</taxon>
        <taxon>Heliothinae</taxon>
        <taxon>Heliothis</taxon>
    </lineage>
</organism>
<dbReference type="InterPro" id="IPR007867">
    <property type="entry name" value="GMC_OxRtase_C"/>
</dbReference>
<dbReference type="STRING" id="7102.A0A2A4K9G4"/>
<dbReference type="EMBL" id="NWSH01000039">
    <property type="protein sequence ID" value="PCG80370.1"/>
    <property type="molecule type" value="Genomic_DNA"/>
</dbReference>
<reference evidence="9" key="1">
    <citation type="submission" date="2017-09" db="EMBL/GenBank/DDBJ databases">
        <title>Contemporary evolution of a Lepidopteran species, Heliothis virescens, in response to modern agricultural practices.</title>
        <authorList>
            <person name="Fritz M.L."/>
            <person name="Deyonke A.M."/>
            <person name="Papanicolaou A."/>
            <person name="Micinski S."/>
            <person name="Westbrook J."/>
            <person name="Gould F."/>
        </authorList>
    </citation>
    <scope>NUCLEOTIDE SEQUENCE [LARGE SCALE GENOMIC DNA]</scope>
    <source>
        <strain evidence="9">HvINT-</strain>
        <tissue evidence="9">Whole body</tissue>
    </source>
</reference>
<dbReference type="PANTHER" id="PTHR11552">
    <property type="entry name" value="GLUCOSE-METHANOL-CHOLINE GMC OXIDOREDUCTASE"/>
    <property type="match status" value="1"/>
</dbReference>
<evidence type="ECO:0000256" key="1">
    <source>
        <dbReference type="ARBA" id="ARBA00001974"/>
    </source>
</evidence>
<dbReference type="PROSITE" id="PS00623">
    <property type="entry name" value="GMC_OXRED_1"/>
    <property type="match status" value="1"/>
</dbReference>